<dbReference type="AlphaFoldDB" id="A0A917Z8C6"/>
<evidence type="ECO:0000256" key="1">
    <source>
        <dbReference type="ARBA" id="ARBA00000085"/>
    </source>
</evidence>
<feature type="modified residue" description="4-aspartylphosphate" evidence="9">
    <location>
        <position position="616"/>
    </location>
</feature>
<dbReference type="InterPro" id="IPR036097">
    <property type="entry name" value="HisK_dim/P_sf"/>
</dbReference>
<dbReference type="SMART" id="SM00448">
    <property type="entry name" value="REC"/>
    <property type="match status" value="1"/>
</dbReference>
<evidence type="ECO:0000256" key="8">
    <source>
        <dbReference type="ARBA" id="ARBA00023012"/>
    </source>
</evidence>
<dbReference type="SMART" id="SM00091">
    <property type="entry name" value="PAS"/>
    <property type="match status" value="1"/>
</dbReference>
<keyword evidence="15" id="KW-1185">Reference proteome</keyword>
<dbReference type="Gene3D" id="3.30.450.40">
    <property type="match status" value="1"/>
</dbReference>
<evidence type="ECO:0000256" key="3">
    <source>
        <dbReference type="ARBA" id="ARBA00022553"/>
    </source>
</evidence>
<dbReference type="PROSITE" id="PS50110">
    <property type="entry name" value="RESPONSE_REGULATORY"/>
    <property type="match status" value="1"/>
</dbReference>
<dbReference type="SUPFAM" id="SSF52172">
    <property type="entry name" value="CheY-like"/>
    <property type="match status" value="1"/>
</dbReference>
<evidence type="ECO:0000259" key="13">
    <source>
        <dbReference type="PROSITE" id="PS50113"/>
    </source>
</evidence>
<comment type="catalytic activity">
    <reaction evidence="1">
        <text>ATP + protein L-histidine = ADP + protein N-phospho-L-histidine.</text>
        <dbReference type="EC" id="2.7.13.3"/>
    </reaction>
</comment>
<dbReference type="InterPro" id="IPR029016">
    <property type="entry name" value="GAF-like_dom_sf"/>
</dbReference>
<evidence type="ECO:0000313" key="15">
    <source>
        <dbReference type="Proteomes" id="UP000599578"/>
    </source>
</evidence>
<dbReference type="GO" id="GO:0000155">
    <property type="term" value="F:phosphorelay sensor kinase activity"/>
    <property type="evidence" value="ECO:0007669"/>
    <property type="project" value="InterPro"/>
</dbReference>
<evidence type="ECO:0000313" key="14">
    <source>
        <dbReference type="EMBL" id="GGO75704.1"/>
    </source>
</evidence>
<evidence type="ECO:0000259" key="10">
    <source>
        <dbReference type="PROSITE" id="PS50109"/>
    </source>
</evidence>
<dbReference type="InterPro" id="IPR001789">
    <property type="entry name" value="Sig_transdc_resp-reg_receiver"/>
</dbReference>
<dbReference type="InterPro" id="IPR011006">
    <property type="entry name" value="CheY-like_superfamily"/>
</dbReference>
<dbReference type="SUPFAM" id="SSF55874">
    <property type="entry name" value="ATPase domain of HSP90 chaperone/DNA topoisomerase II/histidine kinase"/>
    <property type="match status" value="1"/>
</dbReference>
<dbReference type="PROSITE" id="PS50113">
    <property type="entry name" value="PAC"/>
    <property type="match status" value="1"/>
</dbReference>
<dbReference type="InterPro" id="IPR036890">
    <property type="entry name" value="HATPase_C_sf"/>
</dbReference>
<dbReference type="PROSITE" id="PS50109">
    <property type="entry name" value="HIS_KIN"/>
    <property type="match status" value="1"/>
</dbReference>
<proteinExistence type="predicted"/>
<dbReference type="GO" id="GO:0005524">
    <property type="term" value="F:ATP binding"/>
    <property type="evidence" value="ECO:0007669"/>
    <property type="project" value="UniProtKB-KW"/>
</dbReference>
<dbReference type="InterPro" id="IPR003594">
    <property type="entry name" value="HATPase_dom"/>
</dbReference>
<dbReference type="CDD" id="cd00156">
    <property type="entry name" value="REC"/>
    <property type="match status" value="1"/>
</dbReference>
<dbReference type="PANTHER" id="PTHR43065">
    <property type="entry name" value="SENSOR HISTIDINE KINASE"/>
    <property type="match status" value="1"/>
</dbReference>
<dbReference type="InterPro" id="IPR004358">
    <property type="entry name" value="Sig_transdc_His_kin-like_C"/>
</dbReference>
<dbReference type="EMBL" id="BMLT01000001">
    <property type="protein sequence ID" value="GGO75704.1"/>
    <property type="molecule type" value="Genomic_DNA"/>
</dbReference>
<dbReference type="SUPFAM" id="SSF55781">
    <property type="entry name" value="GAF domain-like"/>
    <property type="match status" value="1"/>
</dbReference>
<keyword evidence="4" id="KW-0808">Transferase</keyword>
<dbReference type="CDD" id="cd00082">
    <property type="entry name" value="HisKA"/>
    <property type="match status" value="1"/>
</dbReference>
<dbReference type="InterPro" id="IPR035965">
    <property type="entry name" value="PAS-like_dom_sf"/>
</dbReference>
<evidence type="ECO:0000259" key="11">
    <source>
        <dbReference type="PROSITE" id="PS50110"/>
    </source>
</evidence>
<feature type="domain" description="Response regulatory" evidence="11">
    <location>
        <begin position="565"/>
        <end position="681"/>
    </location>
</feature>
<dbReference type="Gene3D" id="3.40.50.2300">
    <property type="match status" value="1"/>
</dbReference>
<keyword evidence="3 9" id="KW-0597">Phosphoprotein</keyword>
<dbReference type="RefSeq" id="WP_188857317.1">
    <property type="nucleotide sequence ID" value="NZ_BMLT01000001.1"/>
</dbReference>
<dbReference type="InterPro" id="IPR013767">
    <property type="entry name" value="PAS_fold"/>
</dbReference>
<dbReference type="Gene3D" id="3.30.565.10">
    <property type="entry name" value="Histidine kinase-like ATPase, C-terminal domain"/>
    <property type="match status" value="1"/>
</dbReference>
<dbReference type="PROSITE" id="PS50112">
    <property type="entry name" value="PAS"/>
    <property type="match status" value="1"/>
</dbReference>
<reference evidence="14 15" key="1">
    <citation type="journal article" date="2014" name="Int. J. Syst. Evol. Microbiol.">
        <title>Complete genome sequence of Corynebacterium casei LMG S-19264T (=DSM 44701T), isolated from a smear-ripened cheese.</title>
        <authorList>
            <consortium name="US DOE Joint Genome Institute (JGI-PGF)"/>
            <person name="Walter F."/>
            <person name="Albersmeier A."/>
            <person name="Kalinowski J."/>
            <person name="Ruckert C."/>
        </authorList>
    </citation>
    <scope>NUCLEOTIDE SEQUENCE [LARGE SCALE GENOMIC DNA]</scope>
    <source>
        <strain evidence="14 15">CGMCC 1.7286</strain>
    </source>
</reference>
<dbReference type="InterPro" id="IPR003018">
    <property type="entry name" value="GAF"/>
</dbReference>
<dbReference type="Gene3D" id="3.30.450.20">
    <property type="entry name" value="PAS domain"/>
    <property type="match status" value="1"/>
</dbReference>
<dbReference type="Pfam" id="PF02518">
    <property type="entry name" value="HATPase_c"/>
    <property type="match status" value="1"/>
</dbReference>
<feature type="domain" description="PAC" evidence="13">
    <location>
        <begin position="249"/>
        <end position="300"/>
    </location>
</feature>
<dbReference type="CDD" id="cd00130">
    <property type="entry name" value="PAS"/>
    <property type="match status" value="1"/>
</dbReference>
<dbReference type="NCBIfam" id="TIGR00229">
    <property type="entry name" value="sensory_box"/>
    <property type="match status" value="1"/>
</dbReference>
<accession>A0A917Z8C6</accession>
<feature type="domain" description="PAS" evidence="12">
    <location>
        <begin position="171"/>
        <end position="242"/>
    </location>
</feature>
<dbReference type="Pfam" id="PF00072">
    <property type="entry name" value="Response_reg"/>
    <property type="match status" value="1"/>
</dbReference>
<dbReference type="SUPFAM" id="SSF55785">
    <property type="entry name" value="PYP-like sensor domain (PAS domain)"/>
    <property type="match status" value="1"/>
</dbReference>
<dbReference type="PANTHER" id="PTHR43065:SF46">
    <property type="entry name" value="C4-DICARBOXYLATE TRANSPORT SENSOR PROTEIN DCTB"/>
    <property type="match status" value="1"/>
</dbReference>
<dbReference type="Proteomes" id="UP000599578">
    <property type="component" value="Unassembled WGS sequence"/>
</dbReference>
<evidence type="ECO:0000256" key="9">
    <source>
        <dbReference type="PROSITE-ProRule" id="PRU00169"/>
    </source>
</evidence>
<keyword evidence="5" id="KW-0547">Nucleotide-binding</keyword>
<evidence type="ECO:0000256" key="4">
    <source>
        <dbReference type="ARBA" id="ARBA00022679"/>
    </source>
</evidence>
<evidence type="ECO:0000256" key="5">
    <source>
        <dbReference type="ARBA" id="ARBA00022741"/>
    </source>
</evidence>
<sequence>MDDQREQRLRRALAHTADAVTSPADACIFRSLVQQLTRALGVDYALIGMLLPANPGRVQLIAGYGRGKFIEPFQYDLAGTPCEQVVGQHYRFFACHVREMFADPVLRSLDIESYAAIPLFDSGGQTLGLLVMMHGEPLEDDGSLESVMRIFSTRAALELERRRYENAHRRSEARYRTIFEASMDAIISMDASGRILDLNQAAEACFGHKRDEVVGRMLSEVLIPARYREAHHHGLSNFIRTGRGDYVGRRVEVSAMNASGEEIPVELTIEVAQDPDGSDIFIGYMRDIRDRQQAAATEKRLQSQLRQAQKMQAIGQLTGGIAHDFNNILTTVLGYILMAQEQANRHQDPTLDKYLDRIQAASQRASHQIQQMLTFSRGQQGQRRPLQLSDPVYDALRMLEAVMPGGIDLSEELGSRLPAVLADPTQVEQILMNLCLNARDAMNGSGEIHVSLREVHLEDQICSSCHRCLGGDYVELQVADTGPGISDEDQERVFEPFFSTKPTGQGSGMGLAMIHGIVHEHHGHILLDSTPQTGARFRILFPPSGHRLPDSTRPAASNEGQLHGQILLVDDEATVAEFMADLLSSWGLKVDIRYSAQEALTAMTASPDAFDAVITDQTMPGMSGLELAADLMALRPSLPVILYTGFAEGVDEARWRQCGIQAFFRKPVDSDRLRHTLGEILAAS</sequence>
<evidence type="ECO:0000256" key="2">
    <source>
        <dbReference type="ARBA" id="ARBA00012438"/>
    </source>
</evidence>
<comment type="caution">
    <text evidence="14">The sequence shown here is derived from an EMBL/GenBank/DDBJ whole genome shotgun (WGS) entry which is preliminary data.</text>
</comment>
<dbReference type="SMART" id="SM00388">
    <property type="entry name" value="HisKA"/>
    <property type="match status" value="1"/>
</dbReference>
<dbReference type="SMART" id="SM00065">
    <property type="entry name" value="GAF"/>
    <property type="match status" value="1"/>
</dbReference>
<dbReference type="PRINTS" id="PR00344">
    <property type="entry name" value="BCTRLSENSOR"/>
</dbReference>
<evidence type="ECO:0000256" key="7">
    <source>
        <dbReference type="ARBA" id="ARBA00022840"/>
    </source>
</evidence>
<evidence type="ECO:0000256" key="6">
    <source>
        <dbReference type="ARBA" id="ARBA00022777"/>
    </source>
</evidence>
<dbReference type="EC" id="2.7.13.3" evidence="2"/>
<organism evidence="14 15">
    <name type="scientific">Marinobacterium nitratireducens</name>
    <dbReference type="NCBI Taxonomy" id="518897"/>
    <lineage>
        <taxon>Bacteria</taxon>
        <taxon>Pseudomonadati</taxon>
        <taxon>Pseudomonadota</taxon>
        <taxon>Gammaproteobacteria</taxon>
        <taxon>Oceanospirillales</taxon>
        <taxon>Oceanospirillaceae</taxon>
        <taxon>Marinobacterium</taxon>
    </lineage>
</organism>
<dbReference type="InterPro" id="IPR005467">
    <property type="entry name" value="His_kinase_dom"/>
</dbReference>
<dbReference type="SUPFAM" id="SSF47384">
    <property type="entry name" value="Homodimeric domain of signal transducing histidine kinase"/>
    <property type="match status" value="1"/>
</dbReference>
<gene>
    <name evidence="14" type="ORF">GCM10011348_01130</name>
</gene>
<keyword evidence="8" id="KW-0902">Two-component regulatory system</keyword>
<dbReference type="InterPro" id="IPR000014">
    <property type="entry name" value="PAS"/>
</dbReference>
<dbReference type="Gene3D" id="1.10.287.130">
    <property type="match status" value="1"/>
</dbReference>
<dbReference type="Pfam" id="PF00989">
    <property type="entry name" value="PAS"/>
    <property type="match status" value="1"/>
</dbReference>
<keyword evidence="6" id="KW-0418">Kinase</keyword>
<evidence type="ECO:0000259" key="12">
    <source>
        <dbReference type="PROSITE" id="PS50112"/>
    </source>
</evidence>
<protein>
    <recommendedName>
        <fullName evidence="2">histidine kinase</fullName>
        <ecNumber evidence="2">2.7.13.3</ecNumber>
    </recommendedName>
</protein>
<dbReference type="Pfam" id="PF00512">
    <property type="entry name" value="HisKA"/>
    <property type="match status" value="1"/>
</dbReference>
<dbReference type="InterPro" id="IPR003661">
    <property type="entry name" value="HisK_dim/P_dom"/>
</dbReference>
<name>A0A917Z8C6_9GAMM</name>
<dbReference type="InterPro" id="IPR000700">
    <property type="entry name" value="PAS-assoc_C"/>
</dbReference>
<feature type="domain" description="Histidine kinase" evidence="10">
    <location>
        <begin position="320"/>
        <end position="545"/>
    </location>
</feature>
<keyword evidence="7" id="KW-0067">ATP-binding</keyword>
<dbReference type="Pfam" id="PF01590">
    <property type="entry name" value="GAF"/>
    <property type="match status" value="1"/>
</dbReference>
<dbReference type="SMART" id="SM00387">
    <property type="entry name" value="HATPase_c"/>
    <property type="match status" value="1"/>
</dbReference>